<evidence type="ECO:0000313" key="10">
    <source>
        <dbReference type="EMBL" id="MCE4556841.1"/>
    </source>
</evidence>
<keyword evidence="2 6" id="KW-0349">Heme</keyword>
<accession>A0ABS8XW03</accession>
<feature type="region of interest" description="Disordered" evidence="7">
    <location>
        <begin position="1"/>
        <end position="22"/>
    </location>
</feature>
<organism evidence="10 11">
    <name type="scientific">Pelomonas cellulosilytica</name>
    <dbReference type="NCBI Taxonomy" id="2906762"/>
    <lineage>
        <taxon>Bacteria</taxon>
        <taxon>Pseudomonadati</taxon>
        <taxon>Pseudomonadota</taxon>
        <taxon>Betaproteobacteria</taxon>
        <taxon>Burkholderiales</taxon>
        <taxon>Sphaerotilaceae</taxon>
        <taxon>Roseateles</taxon>
    </lineage>
</organism>
<feature type="transmembrane region" description="Helical" evidence="8">
    <location>
        <begin position="26"/>
        <end position="45"/>
    </location>
</feature>
<comment type="caution">
    <text evidence="10">The sequence shown here is derived from an EMBL/GenBank/DDBJ whole genome shotgun (WGS) entry which is preliminary data.</text>
</comment>
<evidence type="ECO:0000256" key="8">
    <source>
        <dbReference type="SAM" id="Phobius"/>
    </source>
</evidence>
<sequence length="202" mass="20661">MSDPQISAQEARENADPEEATNPVPLPLLGIAALLIAFGIAYISWADIDSPSAWGDGRGSGELVGAKNATAGGAAHAKVDGGALFASMCVACHQASGQGLPGVFPPLAGSEWVRGKDTTVAAILLHGINGQLTVKGNVYNGAMPSFGEQLSDEQIAAVLSYIRSQWGNAASPITTETVAVAREANKARTGAFAGDKELPPHD</sequence>
<dbReference type="PROSITE" id="PS51007">
    <property type="entry name" value="CYTC"/>
    <property type="match status" value="1"/>
</dbReference>
<keyword evidence="5 6" id="KW-0408">Iron</keyword>
<keyword evidence="4" id="KW-0249">Electron transport</keyword>
<keyword evidence="3 6" id="KW-0479">Metal-binding</keyword>
<dbReference type="Proteomes" id="UP001200741">
    <property type="component" value="Unassembled WGS sequence"/>
</dbReference>
<dbReference type="Pfam" id="PF00034">
    <property type="entry name" value="Cytochrom_C"/>
    <property type="match status" value="1"/>
</dbReference>
<name>A0ABS8XW03_9BURK</name>
<keyword evidence="1" id="KW-0813">Transport</keyword>
<reference evidence="10 11" key="1">
    <citation type="submission" date="2021-12" db="EMBL/GenBank/DDBJ databases">
        <title>Genome seq of P8.</title>
        <authorList>
            <person name="Seo T."/>
        </authorList>
    </citation>
    <scope>NUCLEOTIDE SEQUENCE [LARGE SCALE GENOMIC DNA]</scope>
    <source>
        <strain evidence="10 11">P8</strain>
    </source>
</reference>
<dbReference type="InterPro" id="IPR036909">
    <property type="entry name" value="Cyt_c-like_dom_sf"/>
</dbReference>
<dbReference type="PRINTS" id="PR00605">
    <property type="entry name" value="CYTCHROMECIC"/>
</dbReference>
<dbReference type="PANTHER" id="PTHR35008:SF8">
    <property type="entry name" value="ALCOHOL DEHYDROGENASE CYTOCHROME C SUBUNIT"/>
    <property type="match status" value="1"/>
</dbReference>
<keyword evidence="8" id="KW-0472">Membrane</keyword>
<evidence type="ECO:0000313" key="11">
    <source>
        <dbReference type="Proteomes" id="UP001200741"/>
    </source>
</evidence>
<gene>
    <name evidence="10" type="ORF">LXT13_20795</name>
</gene>
<evidence type="ECO:0000256" key="1">
    <source>
        <dbReference type="ARBA" id="ARBA00022448"/>
    </source>
</evidence>
<dbReference type="InterPro" id="IPR009056">
    <property type="entry name" value="Cyt_c-like_dom"/>
</dbReference>
<keyword evidence="8" id="KW-0812">Transmembrane</keyword>
<dbReference type="RefSeq" id="WP_233373963.1">
    <property type="nucleotide sequence ID" value="NZ_JAJTWU010000008.1"/>
</dbReference>
<dbReference type="InterPro" id="IPR051459">
    <property type="entry name" value="Cytochrome_c-type_DH"/>
</dbReference>
<feature type="domain" description="Cytochrome c" evidence="9">
    <location>
        <begin position="76"/>
        <end position="166"/>
    </location>
</feature>
<dbReference type="EMBL" id="JAJTWU010000008">
    <property type="protein sequence ID" value="MCE4556841.1"/>
    <property type="molecule type" value="Genomic_DNA"/>
</dbReference>
<evidence type="ECO:0000256" key="5">
    <source>
        <dbReference type="ARBA" id="ARBA00023004"/>
    </source>
</evidence>
<evidence type="ECO:0000256" key="2">
    <source>
        <dbReference type="ARBA" id="ARBA00022617"/>
    </source>
</evidence>
<evidence type="ECO:0000256" key="6">
    <source>
        <dbReference type="PROSITE-ProRule" id="PRU00433"/>
    </source>
</evidence>
<evidence type="ECO:0000256" key="7">
    <source>
        <dbReference type="SAM" id="MobiDB-lite"/>
    </source>
</evidence>
<evidence type="ECO:0000256" key="4">
    <source>
        <dbReference type="ARBA" id="ARBA00022982"/>
    </source>
</evidence>
<dbReference type="Gene3D" id="1.10.760.10">
    <property type="entry name" value="Cytochrome c-like domain"/>
    <property type="match status" value="1"/>
</dbReference>
<evidence type="ECO:0000259" key="9">
    <source>
        <dbReference type="PROSITE" id="PS51007"/>
    </source>
</evidence>
<keyword evidence="8" id="KW-1133">Transmembrane helix</keyword>
<keyword evidence="11" id="KW-1185">Reference proteome</keyword>
<evidence type="ECO:0000256" key="3">
    <source>
        <dbReference type="ARBA" id="ARBA00022723"/>
    </source>
</evidence>
<proteinExistence type="predicted"/>
<dbReference type="PANTHER" id="PTHR35008">
    <property type="entry name" value="BLL4482 PROTEIN-RELATED"/>
    <property type="match status" value="1"/>
</dbReference>
<dbReference type="SUPFAM" id="SSF46626">
    <property type="entry name" value="Cytochrome c"/>
    <property type="match status" value="1"/>
</dbReference>
<protein>
    <submittedName>
        <fullName evidence="10">C-type cytochrome</fullName>
    </submittedName>
</protein>
<dbReference type="InterPro" id="IPR008168">
    <property type="entry name" value="Cyt_C_IC"/>
</dbReference>